<dbReference type="InParanoid" id="E5A7Q7"/>
<organism evidence="1 2">
    <name type="scientific">Leptosphaeria maculans (strain JN3 / isolate v23.1.3 / race Av1-4-5-6-7-8)</name>
    <name type="common">Blackleg fungus</name>
    <name type="synonym">Phoma lingam</name>
    <dbReference type="NCBI Taxonomy" id="985895"/>
    <lineage>
        <taxon>Eukaryota</taxon>
        <taxon>Fungi</taxon>
        <taxon>Dikarya</taxon>
        <taxon>Ascomycota</taxon>
        <taxon>Pezizomycotina</taxon>
        <taxon>Dothideomycetes</taxon>
        <taxon>Pleosporomycetidae</taxon>
        <taxon>Pleosporales</taxon>
        <taxon>Pleosporineae</taxon>
        <taxon>Leptosphaeriaceae</taxon>
        <taxon>Plenodomus</taxon>
        <taxon>Plenodomus lingam/Leptosphaeria maculans species complex</taxon>
    </lineage>
</organism>
<dbReference type="VEuPathDB" id="FungiDB:LEMA_P088910.1"/>
<dbReference type="EMBL" id="FP929136">
    <property type="protein sequence ID" value="CBX99652.1"/>
    <property type="molecule type" value="Genomic_DNA"/>
</dbReference>
<accession>E5A7Q7</accession>
<keyword evidence="2" id="KW-1185">Reference proteome</keyword>
<evidence type="ECO:0000313" key="1">
    <source>
        <dbReference type="EMBL" id="CBX99652.1"/>
    </source>
</evidence>
<name>E5A7Q7_LEPMJ</name>
<dbReference type="AlphaFoldDB" id="E5A7Q7"/>
<dbReference type="Proteomes" id="UP000002668">
    <property type="component" value="Genome"/>
</dbReference>
<dbReference type="HOGENOM" id="CLU_2513034_0_0_1"/>
<evidence type="ECO:0000313" key="2">
    <source>
        <dbReference type="Proteomes" id="UP000002668"/>
    </source>
</evidence>
<sequence length="85" mass="9614">MPSSVYPGLAWPGRIPMLRTQPRDAVPSHAATTHFFPPHPARLCWPGLPRSCLGRVFFSCKIKKKRGLCPERRVAVASSIRDREY</sequence>
<protein>
    <submittedName>
        <fullName evidence="1">Uncharacterized protein</fullName>
    </submittedName>
</protein>
<gene>
    <name evidence="1" type="ORF">LEMA_P088910.1</name>
</gene>
<reference evidence="2" key="1">
    <citation type="journal article" date="2011" name="Nat. Commun.">
        <title>Effector diversification within compartments of the Leptosphaeria maculans genome affected by Repeat-Induced Point mutations.</title>
        <authorList>
            <person name="Rouxel T."/>
            <person name="Grandaubert J."/>
            <person name="Hane J.K."/>
            <person name="Hoede C."/>
            <person name="van de Wouw A.P."/>
            <person name="Couloux A."/>
            <person name="Dominguez V."/>
            <person name="Anthouard V."/>
            <person name="Bally P."/>
            <person name="Bourras S."/>
            <person name="Cozijnsen A.J."/>
            <person name="Ciuffetti L.M."/>
            <person name="Degrave A."/>
            <person name="Dilmaghani A."/>
            <person name="Duret L."/>
            <person name="Fudal I."/>
            <person name="Goodwin S.B."/>
            <person name="Gout L."/>
            <person name="Glaser N."/>
            <person name="Linglin J."/>
            <person name="Kema G.H.J."/>
            <person name="Lapalu N."/>
            <person name="Lawrence C.B."/>
            <person name="May K."/>
            <person name="Meyer M."/>
            <person name="Ollivier B."/>
            <person name="Poulain J."/>
            <person name="Schoch C.L."/>
            <person name="Simon A."/>
            <person name="Spatafora J.W."/>
            <person name="Stachowiak A."/>
            <person name="Turgeon B.G."/>
            <person name="Tyler B.M."/>
            <person name="Vincent D."/>
            <person name="Weissenbach J."/>
            <person name="Amselem J."/>
            <person name="Quesneville H."/>
            <person name="Oliver R.P."/>
            <person name="Wincker P."/>
            <person name="Balesdent M.-H."/>
            <person name="Howlett B.J."/>
        </authorList>
    </citation>
    <scope>NUCLEOTIDE SEQUENCE [LARGE SCALE GENOMIC DNA]</scope>
    <source>
        <strain evidence="2">JN3 / isolate v23.1.3 / race Av1-4-5-6-7-8</strain>
    </source>
</reference>
<proteinExistence type="predicted"/>